<proteinExistence type="predicted"/>
<feature type="transmembrane region" description="Helical" evidence="1">
    <location>
        <begin position="30"/>
        <end position="50"/>
    </location>
</feature>
<evidence type="ECO:0000313" key="3">
    <source>
        <dbReference type="EMBL" id="QPG21625.1"/>
    </source>
</evidence>
<reference evidence="3" key="1">
    <citation type="submission" date="2020-11" db="EMBL/GenBank/DDBJ databases">
        <title>Complete genome of Bacillus amyloliguefaciens BZR 277.</title>
        <authorList>
            <person name="Asaturova A."/>
            <person name="Dubyaga V.M."/>
        </authorList>
    </citation>
    <scope>NUCLEOTIDE SEQUENCE</scope>
    <source>
        <strain evidence="3">BZR 277</strain>
    </source>
</reference>
<reference evidence="2" key="2">
    <citation type="submission" date="2020-11" db="EMBL/GenBank/DDBJ databases">
        <title>Complete genome of Bacillus siamensis BZR 86.</title>
        <authorList>
            <person name="Asaturova A.M."/>
            <person name="Dubyaga V.M."/>
        </authorList>
    </citation>
    <scope>NUCLEOTIDE SEQUENCE</scope>
    <source>
        <strain evidence="2">BZR 86</strain>
    </source>
</reference>
<dbReference type="EMBL" id="CP064845">
    <property type="protein sequence ID" value="QPG21625.1"/>
    <property type="molecule type" value="Genomic_DNA"/>
</dbReference>
<keyword evidence="1" id="KW-0472">Membrane</keyword>
<dbReference type="EMBL" id="CP064846">
    <property type="protein sequence ID" value="QPG16942.1"/>
    <property type="molecule type" value="Genomic_DNA"/>
</dbReference>
<name>A0A7Y0XSH2_BACVE</name>
<organism evidence="3">
    <name type="scientific">Bacillus velezensis</name>
    <dbReference type="NCBI Taxonomy" id="492670"/>
    <lineage>
        <taxon>Bacteria</taxon>
        <taxon>Bacillati</taxon>
        <taxon>Bacillota</taxon>
        <taxon>Bacilli</taxon>
        <taxon>Bacillales</taxon>
        <taxon>Bacillaceae</taxon>
        <taxon>Bacillus</taxon>
        <taxon>Bacillus amyloliquefaciens group</taxon>
    </lineage>
</organism>
<dbReference type="RefSeq" id="WP_004393146.1">
    <property type="nucleotide sequence ID" value="NZ_AP018402.1"/>
</dbReference>
<dbReference type="GeneID" id="76429182"/>
<evidence type="ECO:0000256" key="1">
    <source>
        <dbReference type="SAM" id="Phobius"/>
    </source>
</evidence>
<evidence type="ECO:0000313" key="2">
    <source>
        <dbReference type="EMBL" id="QPG16942.1"/>
    </source>
</evidence>
<dbReference type="AlphaFoldDB" id="A0A7Y0XSH2"/>
<keyword evidence="1" id="KW-0812">Transmembrane</keyword>
<accession>A0A7Y0XSH2</accession>
<keyword evidence="1" id="KW-1133">Transmembrane helix</keyword>
<gene>
    <name evidence="3" type="ORF">IXY24_18945</name>
    <name evidence="2" type="ORF">IXY25_13060</name>
</gene>
<sequence length="56" mass="6177">MKKKLAAVTVTILLVSVITNSFLNGGKPDWIDVCCTLLACLLGILFVLRLEKRENT</sequence>
<protein>
    <submittedName>
        <fullName evidence="3">Uncharacterized protein</fullName>
    </submittedName>
</protein>